<accession>A0ABV6Z504</accession>
<dbReference type="InterPro" id="IPR020578">
    <property type="entry name" value="Aminotrans_V_PyrdxlP_BS"/>
</dbReference>
<dbReference type="Gene3D" id="1.10.260.50">
    <property type="match status" value="1"/>
</dbReference>
<protein>
    <recommendedName>
        <fullName evidence="4 12">Cysteine desulfurase</fullName>
        <ecNumber evidence="4 12">2.8.1.7</ecNumber>
    </recommendedName>
    <alternativeName>
        <fullName evidence="12">Nitrogenase metalloclusters biosynthesis protein NifS</fullName>
    </alternativeName>
</protein>
<keyword evidence="9 12" id="KW-0411">Iron-sulfur</keyword>
<dbReference type="InterPro" id="IPR000192">
    <property type="entry name" value="Aminotrans_V_dom"/>
</dbReference>
<keyword evidence="15" id="KW-1185">Reference proteome</keyword>
<evidence type="ECO:0000313" key="15">
    <source>
        <dbReference type="Proteomes" id="UP001594351"/>
    </source>
</evidence>
<evidence type="ECO:0000256" key="12">
    <source>
        <dbReference type="RuleBase" id="RU364075"/>
    </source>
</evidence>
<dbReference type="Proteomes" id="UP001594351">
    <property type="component" value="Unassembled WGS sequence"/>
</dbReference>
<dbReference type="Gene3D" id="3.90.1150.10">
    <property type="entry name" value="Aspartate Aminotransferase, domain 1"/>
    <property type="match status" value="1"/>
</dbReference>
<keyword evidence="8 12" id="KW-0408">Iron</keyword>
<evidence type="ECO:0000256" key="7">
    <source>
        <dbReference type="ARBA" id="ARBA00022898"/>
    </source>
</evidence>
<keyword evidence="6 12" id="KW-0479">Metal-binding</keyword>
<dbReference type="InterPro" id="IPR015424">
    <property type="entry name" value="PyrdxlP-dep_Trfase"/>
</dbReference>
<evidence type="ECO:0000259" key="13">
    <source>
        <dbReference type="Pfam" id="PF00266"/>
    </source>
</evidence>
<proteinExistence type="inferred from homology"/>
<evidence type="ECO:0000256" key="8">
    <source>
        <dbReference type="ARBA" id="ARBA00023004"/>
    </source>
</evidence>
<evidence type="ECO:0000256" key="5">
    <source>
        <dbReference type="ARBA" id="ARBA00022679"/>
    </source>
</evidence>
<evidence type="ECO:0000256" key="11">
    <source>
        <dbReference type="RuleBase" id="RU004504"/>
    </source>
</evidence>
<dbReference type="SUPFAM" id="SSF53383">
    <property type="entry name" value="PLP-dependent transferases"/>
    <property type="match status" value="1"/>
</dbReference>
<feature type="domain" description="Aminotransferase class V" evidence="13">
    <location>
        <begin position="4"/>
        <end position="369"/>
    </location>
</feature>
<evidence type="ECO:0000256" key="10">
    <source>
        <dbReference type="ARBA" id="ARBA00050776"/>
    </source>
</evidence>
<sequence length="408" mass="45075">MRTVYVDNNATTAIAPEVLQAMLPYFKENYFNPSSMYDQARGAADAVTRARQVIATIFGGIAPDEILFTSCATESNNTAILGAVKANPHKKHIITTAVEHPAVLEVCRDLQRNGYEVTFLPVDASGQIEIGDFISALRMDTLLVTIMHANNETGVIFPIADYARIVKETNPEIIFHTDATQTVGKLPIDLKNELNHIDMLSFSGHKLHAPKGVGALYIRRGTPCRPFLIGGHQEKGRRAGTENVPYIVGLATAVELAQKNHDPDEHRIKALRDRLEQTLTEKISYIEINGQGAPRLSNTLNVAIHYIEGEGILFQLNQHGICASSGSACTSGSLDPSHVLKAMHIHFTAAHGSVRFSLSRYNTEADIDHVSQVFPQVVANLRKMSPYWDQKNNKPREDIKLVDTKHQE</sequence>
<dbReference type="InterPro" id="IPR016454">
    <property type="entry name" value="Cysteine_dSase"/>
</dbReference>
<dbReference type="EC" id="2.8.1.7" evidence="4 12"/>
<name>A0ABV6Z504_UNCC1</name>
<dbReference type="InterPro" id="IPR017772">
    <property type="entry name" value="Cys_deSase_NifS_bac/arc"/>
</dbReference>
<dbReference type="InterPro" id="IPR015422">
    <property type="entry name" value="PyrdxlP-dep_Trfase_small"/>
</dbReference>
<dbReference type="NCBIfam" id="TIGR03402">
    <property type="entry name" value="FeS_nifS"/>
    <property type="match status" value="1"/>
</dbReference>
<evidence type="ECO:0000256" key="2">
    <source>
        <dbReference type="ARBA" id="ARBA00006490"/>
    </source>
</evidence>
<dbReference type="PANTHER" id="PTHR11601">
    <property type="entry name" value="CYSTEINE DESULFURYLASE FAMILY MEMBER"/>
    <property type="match status" value="1"/>
</dbReference>
<gene>
    <name evidence="14" type="primary">nifS</name>
    <name evidence="14" type="ORF">ACFL27_25330</name>
</gene>
<dbReference type="GO" id="GO:0031071">
    <property type="term" value="F:cysteine desulfurase activity"/>
    <property type="evidence" value="ECO:0007669"/>
    <property type="project" value="UniProtKB-EC"/>
</dbReference>
<dbReference type="Pfam" id="PF00266">
    <property type="entry name" value="Aminotran_5"/>
    <property type="match status" value="1"/>
</dbReference>
<comment type="catalytic activity">
    <reaction evidence="10 12">
        <text>(sulfur carrier)-H + L-cysteine = (sulfur carrier)-SH + L-alanine</text>
        <dbReference type="Rhea" id="RHEA:43892"/>
        <dbReference type="Rhea" id="RHEA-COMP:14737"/>
        <dbReference type="Rhea" id="RHEA-COMP:14739"/>
        <dbReference type="ChEBI" id="CHEBI:29917"/>
        <dbReference type="ChEBI" id="CHEBI:35235"/>
        <dbReference type="ChEBI" id="CHEBI:57972"/>
        <dbReference type="ChEBI" id="CHEBI:64428"/>
        <dbReference type="EC" id="2.8.1.7"/>
    </reaction>
</comment>
<dbReference type="PANTHER" id="PTHR11601:SF34">
    <property type="entry name" value="CYSTEINE DESULFURASE"/>
    <property type="match status" value="1"/>
</dbReference>
<organism evidence="14 15">
    <name type="scientific">candidate division CSSED10-310 bacterium</name>
    <dbReference type="NCBI Taxonomy" id="2855610"/>
    <lineage>
        <taxon>Bacteria</taxon>
        <taxon>Bacteria division CSSED10-310</taxon>
    </lineage>
</organism>
<evidence type="ECO:0000313" key="14">
    <source>
        <dbReference type="EMBL" id="MFC1853527.1"/>
    </source>
</evidence>
<evidence type="ECO:0000256" key="6">
    <source>
        <dbReference type="ARBA" id="ARBA00022723"/>
    </source>
</evidence>
<comment type="caution">
    <text evidence="14">The sequence shown here is derived from an EMBL/GenBank/DDBJ whole genome shotgun (WGS) entry which is preliminary data.</text>
</comment>
<keyword evidence="7 12" id="KW-0663">Pyridoxal phosphate</keyword>
<reference evidence="14 15" key="1">
    <citation type="submission" date="2024-09" db="EMBL/GenBank/DDBJ databases">
        <title>Laminarin stimulates single cell rates of sulfate reduction while oxygen inhibits transcriptomic activity in coastal marine sediment.</title>
        <authorList>
            <person name="Lindsay M."/>
            <person name="Orcutt B."/>
            <person name="Emerson D."/>
            <person name="Stepanauskas R."/>
            <person name="D'Angelo T."/>
        </authorList>
    </citation>
    <scope>NUCLEOTIDE SEQUENCE [LARGE SCALE GENOMIC DNA]</scope>
    <source>
        <strain evidence="14">SAG AM-311-K15</strain>
    </source>
</reference>
<evidence type="ECO:0000256" key="4">
    <source>
        <dbReference type="ARBA" id="ARBA00012239"/>
    </source>
</evidence>
<dbReference type="Gene3D" id="3.40.640.10">
    <property type="entry name" value="Type I PLP-dependent aspartate aminotransferase-like (Major domain)"/>
    <property type="match status" value="1"/>
</dbReference>
<dbReference type="InterPro" id="IPR015421">
    <property type="entry name" value="PyrdxlP-dep_Trfase_major"/>
</dbReference>
<evidence type="ECO:0000256" key="9">
    <source>
        <dbReference type="ARBA" id="ARBA00023014"/>
    </source>
</evidence>
<keyword evidence="5 12" id="KW-0808">Transferase</keyword>
<comment type="cofactor">
    <cofactor evidence="1 11">
        <name>pyridoxal 5'-phosphate</name>
        <dbReference type="ChEBI" id="CHEBI:597326"/>
    </cofactor>
</comment>
<dbReference type="PROSITE" id="PS00595">
    <property type="entry name" value="AA_TRANSFER_CLASS_5"/>
    <property type="match status" value="1"/>
</dbReference>
<evidence type="ECO:0000256" key="3">
    <source>
        <dbReference type="ARBA" id="ARBA00011738"/>
    </source>
</evidence>
<dbReference type="EMBL" id="JBHPBY010000522">
    <property type="protein sequence ID" value="MFC1853527.1"/>
    <property type="molecule type" value="Genomic_DNA"/>
</dbReference>
<comment type="similarity">
    <text evidence="2 12">Belongs to the class-V pyridoxal-phosphate-dependent aminotransferase family. NifS/IscS subfamily.</text>
</comment>
<evidence type="ECO:0000256" key="1">
    <source>
        <dbReference type="ARBA" id="ARBA00001933"/>
    </source>
</evidence>
<dbReference type="PIRSF" id="PIRSF005572">
    <property type="entry name" value="NifS"/>
    <property type="match status" value="1"/>
</dbReference>
<comment type="subunit">
    <text evidence="3">Homodimer.</text>
</comment>
<comment type="function">
    <text evidence="12">Catalyzes the removal of elemental sulfur atoms from cysteine to produce alanine.</text>
</comment>